<dbReference type="Proteomes" id="UP000595349">
    <property type="component" value="Chromosome"/>
</dbReference>
<accession>A0A7T7CGJ6</accession>
<gene>
    <name evidence="3" type="ORF">HUG20_15755</name>
</gene>
<evidence type="ECO:0000313" key="4">
    <source>
        <dbReference type="Proteomes" id="UP000595349"/>
    </source>
</evidence>
<dbReference type="EMBL" id="CP054706">
    <property type="protein sequence ID" value="QQK81214.1"/>
    <property type="molecule type" value="Genomic_DNA"/>
</dbReference>
<protein>
    <submittedName>
        <fullName evidence="3">Uncharacterized protein</fullName>
    </submittedName>
</protein>
<name>A0A7T7CGJ6_9BACI</name>
<evidence type="ECO:0000256" key="1">
    <source>
        <dbReference type="SAM" id="MobiDB-lite"/>
    </source>
</evidence>
<feature type="compositionally biased region" description="Acidic residues" evidence="1">
    <location>
        <begin position="170"/>
        <end position="215"/>
    </location>
</feature>
<keyword evidence="4" id="KW-1185">Reference proteome</keyword>
<evidence type="ECO:0000256" key="2">
    <source>
        <dbReference type="SAM" id="Phobius"/>
    </source>
</evidence>
<dbReference type="RefSeq" id="WP_200085645.1">
    <property type="nucleotide sequence ID" value="NZ_CP054706.1"/>
</dbReference>
<feature type="region of interest" description="Disordered" evidence="1">
    <location>
        <begin position="236"/>
        <end position="255"/>
    </location>
</feature>
<reference evidence="3 4" key="1">
    <citation type="submission" date="2020-06" db="EMBL/GenBank/DDBJ databases">
        <title>Genomic analysis of Salicibibacter sp. NKC21-4.</title>
        <authorList>
            <person name="Oh Y.J."/>
        </authorList>
    </citation>
    <scope>NUCLEOTIDE SEQUENCE [LARGE SCALE GENOMIC DNA]</scope>
    <source>
        <strain evidence="3 4">NKC21-4</strain>
    </source>
</reference>
<proteinExistence type="predicted"/>
<feature type="transmembrane region" description="Helical" evidence="2">
    <location>
        <begin position="68"/>
        <end position="92"/>
    </location>
</feature>
<keyword evidence="2" id="KW-1133">Transmembrane helix</keyword>
<evidence type="ECO:0000313" key="3">
    <source>
        <dbReference type="EMBL" id="QQK81214.1"/>
    </source>
</evidence>
<keyword evidence="2" id="KW-0472">Membrane</keyword>
<feature type="region of interest" description="Disordered" evidence="1">
    <location>
        <begin position="170"/>
        <end position="231"/>
    </location>
</feature>
<organism evidence="3 4">
    <name type="scientific">Salicibibacter cibi</name>
    <dbReference type="NCBI Taxonomy" id="2743001"/>
    <lineage>
        <taxon>Bacteria</taxon>
        <taxon>Bacillati</taxon>
        <taxon>Bacillota</taxon>
        <taxon>Bacilli</taxon>
        <taxon>Bacillales</taxon>
        <taxon>Bacillaceae</taxon>
        <taxon>Salicibibacter</taxon>
    </lineage>
</organism>
<feature type="transmembrane region" description="Helical" evidence="2">
    <location>
        <begin position="37"/>
        <end position="62"/>
    </location>
</feature>
<dbReference type="KEGG" id="scib:HUG20_15755"/>
<sequence length="443" mass="50418">MAIKTIVRQAGVDDNPNIISAVANLRSNSAKSIGNKIWGVLFLIVTIAAFFGAITVLELIFFHPFDGINTLGIMFGGVLMVSIMIYMGIAAYKNFSAKSNWFLILYPDKILCIFRKKPNEKFQEKELHLEQVKACLLQRKKKIELIRTRSSIRRATMFLSVTLLAACGDDEEEATGDGATDNDDDTTEAEEAEESDGTDEDIEATEEEEESENDTENGSSRDFDEEDDNGSWRDFAEEEDESGNNGGNSFEPFEYEGAWPDVGVEVESSESDLEDDLVVFFEAQIDEEFPQHSSEYTSYLRSVVNAVEQNVTVDVHYDRFMDVVPERIRNMERAEFTTDEVEFIRAAYLEGMQVHHDVVEILDGQFDDIHEEQHDPELEEAFYDGIVEGNHLLATAYIQMVQIAEETDVIDIDELTEMEEFIENNYFEELEEELEDDIDEMVV</sequence>
<keyword evidence="2" id="KW-0812">Transmembrane</keyword>
<dbReference type="AlphaFoldDB" id="A0A7T7CGJ6"/>